<feature type="domain" description="GFO/IDH/MocA-like oxidoreductase" evidence="3">
    <location>
        <begin position="151"/>
        <end position="261"/>
    </location>
</feature>
<feature type="domain" description="Gfo/Idh/MocA-like oxidoreductase N-terminal" evidence="2">
    <location>
        <begin position="8"/>
        <end position="105"/>
    </location>
</feature>
<dbReference type="AlphaFoldDB" id="A0AA38W6C4"/>
<name>A0AA38W6C4_9ASTR</name>
<dbReference type="GO" id="GO:0006740">
    <property type="term" value="P:NADPH regeneration"/>
    <property type="evidence" value="ECO:0007669"/>
    <property type="project" value="TreeGrafter"/>
</dbReference>
<evidence type="ECO:0000259" key="2">
    <source>
        <dbReference type="Pfam" id="PF01408"/>
    </source>
</evidence>
<organism evidence="4 5">
    <name type="scientific">Centaurea solstitialis</name>
    <name type="common">yellow star-thistle</name>
    <dbReference type="NCBI Taxonomy" id="347529"/>
    <lineage>
        <taxon>Eukaryota</taxon>
        <taxon>Viridiplantae</taxon>
        <taxon>Streptophyta</taxon>
        <taxon>Embryophyta</taxon>
        <taxon>Tracheophyta</taxon>
        <taxon>Spermatophyta</taxon>
        <taxon>Magnoliopsida</taxon>
        <taxon>eudicotyledons</taxon>
        <taxon>Gunneridae</taxon>
        <taxon>Pentapetalae</taxon>
        <taxon>asterids</taxon>
        <taxon>campanulids</taxon>
        <taxon>Asterales</taxon>
        <taxon>Asteraceae</taxon>
        <taxon>Carduoideae</taxon>
        <taxon>Cardueae</taxon>
        <taxon>Centaureinae</taxon>
        <taxon>Centaurea</taxon>
    </lineage>
</organism>
<dbReference type="SUPFAM" id="SSF55347">
    <property type="entry name" value="Glyceraldehyde-3-phosphate dehydrogenase-like, C-terminal domain"/>
    <property type="match status" value="1"/>
</dbReference>
<proteinExistence type="inferred from homology"/>
<dbReference type="GO" id="GO:0000166">
    <property type="term" value="F:nucleotide binding"/>
    <property type="evidence" value="ECO:0007669"/>
    <property type="project" value="InterPro"/>
</dbReference>
<dbReference type="Gene3D" id="3.30.360.10">
    <property type="entry name" value="Dihydrodipicolinate Reductase, domain 2"/>
    <property type="match status" value="1"/>
</dbReference>
<gene>
    <name evidence="4" type="ORF">OSB04_026931</name>
</gene>
<accession>A0AA38W6C4</accession>
<dbReference type="Pfam" id="PF22725">
    <property type="entry name" value="GFO_IDH_MocA_C3"/>
    <property type="match status" value="1"/>
</dbReference>
<sequence>MAQKPPQIAIVGAGIFVKSQYIPRLAEITDLIALKTIWSRTEKSAKEATEIARKVFPNVECKWGDDGIDEIIRDSDVVAVAVVLSGQVQVDMSLKLLKAGKHVLQACSEVEAALSNYRSLFNTPSAHPMWAVAENYRFEPAFVEGRKLVSEIGKMMSVQLIIDGSMNSSNPYFSSSWRRDLNGGFVLDMGVHYVAGLRMLIGCDITSVSATTSHVNTDVPPPDIISSLFQMENGCSGVFVLLVSTKNPKIVWRVVGLNGTVQVERGHKDGQPGYVVSLFNANREMKSAFYPYTGVIEELKTFFSDVSKASIQKDSTFEAEPRCSYAEGARDIAVLDAMLESGTKQGASVKVKNFRQ</sequence>
<protein>
    <submittedName>
        <fullName evidence="4">Uncharacterized protein</fullName>
    </submittedName>
</protein>
<dbReference type="InterPro" id="IPR055170">
    <property type="entry name" value="GFO_IDH_MocA-like_dom"/>
</dbReference>
<evidence type="ECO:0000259" key="3">
    <source>
        <dbReference type="Pfam" id="PF22725"/>
    </source>
</evidence>
<dbReference type="SUPFAM" id="SSF51735">
    <property type="entry name" value="NAD(P)-binding Rossmann-fold domains"/>
    <property type="match status" value="1"/>
</dbReference>
<dbReference type="PANTHER" id="PTHR42840:SF5">
    <property type="entry name" value="NAD(P)-BINDING ROSSMANN-FOLD SUPERFAMILY PROTEIN"/>
    <property type="match status" value="1"/>
</dbReference>
<comment type="caution">
    <text evidence="4">The sequence shown here is derived from an EMBL/GenBank/DDBJ whole genome shotgun (WGS) entry which is preliminary data.</text>
</comment>
<evidence type="ECO:0000313" key="4">
    <source>
        <dbReference type="EMBL" id="KAJ9540425.1"/>
    </source>
</evidence>
<dbReference type="PANTHER" id="PTHR42840">
    <property type="entry name" value="NAD(P)-BINDING ROSSMANN-FOLD SUPERFAMILY PROTEIN-RELATED"/>
    <property type="match status" value="1"/>
</dbReference>
<dbReference type="GO" id="GO:0016491">
    <property type="term" value="F:oxidoreductase activity"/>
    <property type="evidence" value="ECO:0007669"/>
    <property type="project" value="TreeGrafter"/>
</dbReference>
<reference evidence="4" key="1">
    <citation type="submission" date="2023-03" db="EMBL/GenBank/DDBJ databases">
        <title>Chromosome-scale reference genome and RAD-based genetic map of yellow starthistle (Centaurea solstitialis) reveal putative structural variation and QTLs associated with invader traits.</title>
        <authorList>
            <person name="Reatini B."/>
            <person name="Cang F.A."/>
            <person name="Jiang Q."/>
            <person name="Mckibben M.T.W."/>
            <person name="Barker M.S."/>
            <person name="Rieseberg L.H."/>
            <person name="Dlugosch K.M."/>
        </authorList>
    </citation>
    <scope>NUCLEOTIDE SEQUENCE</scope>
    <source>
        <strain evidence="4">CAN-66</strain>
        <tissue evidence="4">Leaf</tissue>
    </source>
</reference>
<dbReference type="EMBL" id="JARYMX010000007">
    <property type="protein sequence ID" value="KAJ9540425.1"/>
    <property type="molecule type" value="Genomic_DNA"/>
</dbReference>
<dbReference type="Proteomes" id="UP001172457">
    <property type="component" value="Chromosome 7"/>
</dbReference>
<dbReference type="GO" id="GO:0005737">
    <property type="term" value="C:cytoplasm"/>
    <property type="evidence" value="ECO:0007669"/>
    <property type="project" value="TreeGrafter"/>
</dbReference>
<comment type="similarity">
    <text evidence="1">Belongs to the Gfo/Idh/MocA family.</text>
</comment>
<dbReference type="Pfam" id="PF01408">
    <property type="entry name" value="GFO_IDH_MocA"/>
    <property type="match status" value="1"/>
</dbReference>
<dbReference type="InterPro" id="IPR036291">
    <property type="entry name" value="NAD(P)-bd_dom_sf"/>
</dbReference>
<dbReference type="InterPro" id="IPR000683">
    <property type="entry name" value="Gfo/Idh/MocA-like_OxRdtase_N"/>
</dbReference>
<dbReference type="Gene3D" id="3.40.50.720">
    <property type="entry name" value="NAD(P)-binding Rossmann-like Domain"/>
    <property type="match status" value="1"/>
</dbReference>
<keyword evidence="5" id="KW-1185">Reference proteome</keyword>
<evidence type="ECO:0000256" key="1">
    <source>
        <dbReference type="ARBA" id="ARBA00010928"/>
    </source>
</evidence>
<evidence type="ECO:0000313" key="5">
    <source>
        <dbReference type="Proteomes" id="UP001172457"/>
    </source>
</evidence>